<evidence type="ECO:0000313" key="1">
    <source>
        <dbReference type="EMBL" id="KAJ1135943.1"/>
    </source>
</evidence>
<organism evidence="1 2">
    <name type="scientific">Pleurodeles waltl</name>
    <name type="common">Iberian ribbed newt</name>
    <dbReference type="NCBI Taxonomy" id="8319"/>
    <lineage>
        <taxon>Eukaryota</taxon>
        <taxon>Metazoa</taxon>
        <taxon>Chordata</taxon>
        <taxon>Craniata</taxon>
        <taxon>Vertebrata</taxon>
        <taxon>Euteleostomi</taxon>
        <taxon>Amphibia</taxon>
        <taxon>Batrachia</taxon>
        <taxon>Caudata</taxon>
        <taxon>Salamandroidea</taxon>
        <taxon>Salamandridae</taxon>
        <taxon>Pleurodelinae</taxon>
        <taxon>Pleurodeles</taxon>
    </lineage>
</organism>
<keyword evidence="2" id="KW-1185">Reference proteome</keyword>
<accession>A0AAV7QCG3</accession>
<protein>
    <submittedName>
        <fullName evidence="1">Uncharacterized protein</fullName>
    </submittedName>
</protein>
<dbReference type="Proteomes" id="UP001066276">
    <property type="component" value="Chromosome 6"/>
</dbReference>
<comment type="caution">
    <text evidence="1">The sequence shown here is derived from an EMBL/GenBank/DDBJ whole genome shotgun (WGS) entry which is preliminary data.</text>
</comment>
<dbReference type="AlphaFoldDB" id="A0AAV7QCG3"/>
<dbReference type="EMBL" id="JANPWB010000010">
    <property type="protein sequence ID" value="KAJ1135943.1"/>
    <property type="molecule type" value="Genomic_DNA"/>
</dbReference>
<name>A0AAV7QCG3_PLEWA</name>
<evidence type="ECO:0000313" key="2">
    <source>
        <dbReference type="Proteomes" id="UP001066276"/>
    </source>
</evidence>
<gene>
    <name evidence="1" type="ORF">NDU88_002372</name>
</gene>
<proteinExistence type="predicted"/>
<sequence>MAAPIHNIEEEVVVISDEEEEAQVSQKGFGGRGTVGNGGNFRQRVEELLDYDDDVDEAVLLMQRGEVTKSGPVPRVVQGDHSGAHRRDLVAARGEEGLFGSLGLKEVASGALTELVLCGLWDTHWFAGRRSKLHHIILGGNWD</sequence>
<reference evidence="1" key="1">
    <citation type="journal article" date="2022" name="bioRxiv">
        <title>Sequencing and chromosome-scale assembly of the giantPleurodeles waltlgenome.</title>
        <authorList>
            <person name="Brown T."/>
            <person name="Elewa A."/>
            <person name="Iarovenko S."/>
            <person name="Subramanian E."/>
            <person name="Araus A.J."/>
            <person name="Petzold A."/>
            <person name="Susuki M."/>
            <person name="Suzuki K.-i.T."/>
            <person name="Hayashi T."/>
            <person name="Toyoda A."/>
            <person name="Oliveira C."/>
            <person name="Osipova E."/>
            <person name="Leigh N.D."/>
            <person name="Simon A."/>
            <person name="Yun M.H."/>
        </authorList>
    </citation>
    <scope>NUCLEOTIDE SEQUENCE</scope>
    <source>
        <strain evidence="1">20211129_DDA</strain>
        <tissue evidence="1">Liver</tissue>
    </source>
</reference>